<feature type="domain" description="EGF-like" evidence="3">
    <location>
        <begin position="63"/>
        <end position="110"/>
    </location>
</feature>
<evidence type="ECO:0000313" key="5">
    <source>
        <dbReference type="Proteomes" id="UP000663879"/>
    </source>
</evidence>
<dbReference type="SUPFAM" id="SSF57196">
    <property type="entry name" value="EGF/Laminin"/>
    <property type="match status" value="1"/>
</dbReference>
<keyword evidence="2" id="KW-0472">Membrane</keyword>
<accession>A0A813M620</accession>
<feature type="disulfide bond" evidence="1">
    <location>
        <begin position="100"/>
        <end position="109"/>
    </location>
</feature>
<keyword evidence="5" id="KW-1185">Reference proteome</keyword>
<name>A0A813M620_9BILA</name>
<comment type="caution">
    <text evidence="4">The sequence shown here is derived from an EMBL/GenBank/DDBJ whole genome shotgun (WGS) entry which is preliminary data.</text>
</comment>
<proteinExistence type="predicted"/>
<keyword evidence="2" id="KW-1133">Transmembrane helix</keyword>
<dbReference type="EMBL" id="CAJNOC010000058">
    <property type="protein sequence ID" value="CAF0710723.1"/>
    <property type="molecule type" value="Genomic_DNA"/>
</dbReference>
<evidence type="ECO:0000256" key="1">
    <source>
        <dbReference type="PROSITE-ProRule" id="PRU00076"/>
    </source>
</evidence>
<dbReference type="Gene3D" id="2.10.25.10">
    <property type="entry name" value="Laminin"/>
    <property type="match status" value="1"/>
</dbReference>
<dbReference type="AlphaFoldDB" id="A0A813M620"/>
<organism evidence="4 5">
    <name type="scientific">Brachionus calyciflorus</name>
    <dbReference type="NCBI Taxonomy" id="104777"/>
    <lineage>
        <taxon>Eukaryota</taxon>
        <taxon>Metazoa</taxon>
        <taxon>Spiralia</taxon>
        <taxon>Gnathifera</taxon>
        <taxon>Rotifera</taxon>
        <taxon>Eurotatoria</taxon>
        <taxon>Monogononta</taxon>
        <taxon>Pseudotrocha</taxon>
        <taxon>Ploima</taxon>
        <taxon>Brachionidae</taxon>
        <taxon>Brachionus</taxon>
    </lineage>
</organism>
<keyword evidence="2" id="KW-0812">Transmembrane</keyword>
<dbReference type="PROSITE" id="PS00022">
    <property type="entry name" value="EGF_1"/>
    <property type="match status" value="1"/>
</dbReference>
<protein>
    <recommendedName>
        <fullName evidence="3">EGF-like domain-containing protein</fullName>
    </recommendedName>
</protein>
<feature type="transmembrane region" description="Helical" evidence="2">
    <location>
        <begin position="6"/>
        <end position="29"/>
    </location>
</feature>
<keyword evidence="1" id="KW-0245">EGF-like domain</keyword>
<comment type="caution">
    <text evidence="1">Lacks conserved residue(s) required for the propagation of feature annotation.</text>
</comment>
<sequence>MRETFFTPSMVCFALTSTLIIGTIAFFIINNQINNDNDLTSTKSPQILNHKFLIYDPSNKSCDRSITNKKLHECFNGGTCFSYDLPFNSTHQKRIYECFCKEGYTGPNCIIDNTIFENDNLLKRLIRLANSNRSSIHLR</sequence>
<evidence type="ECO:0000313" key="4">
    <source>
        <dbReference type="EMBL" id="CAF0710723.1"/>
    </source>
</evidence>
<dbReference type="InterPro" id="IPR000742">
    <property type="entry name" value="EGF"/>
</dbReference>
<dbReference type="Proteomes" id="UP000663879">
    <property type="component" value="Unassembled WGS sequence"/>
</dbReference>
<evidence type="ECO:0000259" key="3">
    <source>
        <dbReference type="PROSITE" id="PS50026"/>
    </source>
</evidence>
<keyword evidence="1" id="KW-1015">Disulfide bond</keyword>
<dbReference type="PROSITE" id="PS01186">
    <property type="entry name" value="EGF_2"/>
    <property type="match status" value="1"/>
</dbReference>
<gene>
    <name evidence="4" type="ORF">OXX778_LOCUS1003</name>
</gene>
<dbReference type="CDD" id="cd00054">
    <property type="entry name" value="EGF_CA"/>
    <property type="match status" value="1"/>
</dbReference>
<evidence type="ECO:0000256" key="2">
    <source>
        <dbReference type="SAM" id="Phobius"/>
    </source>
</evidence>
<reference evidence="4" key="1">
    <citation type="submission" date="2021-02" db="EMBL/GenBank/DDBJ databases">
        <authorList>
            <person name="Nowell W R."/>
        </authorList>
    </citation>
    <scope>NUCLEOTIDE SEQUENCE</scope>
    <source>
        <strain evidence="4">Ploen Becks lab</strain>
    </source>
</reference>
<dbReference type="PROSITE" id="PS50026">
    <property type="entry name" value="EGF_3"/>
    <property type="match status" value="1"/>
</dbReference>